<dbReference type="InterPro" id="IPR011010">
    <property type="entry name" value="DNA_brk_join_enz"/>
</dbReference>
<dbReference type="EMBL" id="CP119083">
    <property type="protein sequence ID" value="WEF34847.1"/>
    <property type="molecule type" value="Genomic_DNA"/>
</dbReference>
<feature type="domain" description="Tyr recombinase" evidence="4">
    <location>
        <begin position="167"/>
        <end position="335"/>
    </location>
</feature>
<dbReference type="Gene3D" id="1.10.443.10">
    <property type="entry name" value="Intergrase catalytic core"/>
    <property type="match status" value="1"/>
</dbReference>
<dbReference type="PANTHER" id="PTHR30349:SF94">
    <property type="entry name" value="INTEGRASE_RECOMBINASE HI_1414-RELATED"/>
    <property type="match status" value="1"/>
</dbReference>
<dbReference type="PANTHER" id="PTHR30349">
    <property type="entry name" value="PHAGE INTEGRASE-RELATED"/>
    <property type="match status" value="1"/>
</dbReference>
<evidence type="ECO:0000256" key="3">
    <source>
        <dbReference type="ARBA" id="ARBA00023172"/>
    </source>
</evidence>
<evidence type="ECO:0000256" key="2">
    <source>
        <dbReference type="ARBA" id="ARBA00023125"/>
    </source>
</evidence>
<keyword evidence="3" id="KW-0233">DNA recombination</keyword>
<organism evidence="5 6">
    <name type="scientific">Pseudoduganella chitinolytica</name>
    <dbReference type="NCBI Taxonomy" id="34070"/>
    <lineage>
        <taxon>Bacteria</taxon>
        <taxon>Pseudomonadati</taxon>
        <taxon>Pseudomonadota</taxon>
        <taxon>Betaproteobacteria</taxon>
        <taxon>Burkholderiales</taxon>
        <taxon>Oxalobacteraceae</taxon>
        <taxon>Telluria group</taxon>
        <taxon>Pseudoduganella</taxon>
    </lineage>
</organism>
<sequence>MASFKKDVSKGRTVWRVQVWVGEVRESATFTTKAEAAAWAAQRETEIRQGGATRGKKHTLLEAFHRYEKEVSAHKRGMRWEIVRMNAIARHKVNGQDLGSMPLEAVTPEVLGAWRDSRMSGDKPVSGSTVNRDMNLLSHVFSTAQQEWKWIASTPTTNVRRPKEAAARDRRISDDEIDRLCFALGFDEQPVQTKSGAVAVAFLFAIETAMRAGEICSLAPGNVTGAVAHLPMTKNGRKRDVPLSKRARELLAYLPPSGDTVFGISSSTLDALFRKAKARAQIDGLTFHDSRHEAITRLARKLTVLELARMVGHTNLNQLQTYYNETAENLAARLD</sequence>
<gene>
    <name evidence="5" type="ORF">PX653_08825</name>
</gene>
<dbReference type="InterPro" id="IPR013762">
    <property type="entry name" value="Integrase-like_cat_sf"/>
</dbReference>
<dbReference type="Proteomes" id="UP001216510">
    <property type="component" value="Chromosome"/>
</dbReference>
<proteinExistence type="predicted"/>
<keyword evidence="6" id="KW-1185">Reference proteome</keyword>
<evidence type="ECO:0000256" key="1">
    <source>
        <dbReference type="ARBA" id="ARBA00022908"/>
    </source>
</evidence>
<dbReference type="SUPFAM" id="SSF56349">
    <property type="entry name" value="DNA breaking-rejoining enzymes"/>
    <property type="match status" value="1"/>
</dbReference>
<protein>
    <submittedName>
        <fullName evidence="5">Site-specific integrase</fullName>
    </submittedName>
</protein>
<dbReference type="PROSITE" id="PS51898">
    <property type="entry name" value="TYR_RECOMBINASE"/>
    <property type="match status" value="1"/>
</dbReference>
<name>A0ABY8BFZ8_9BURK</name>
<dbReference type="InterPro" id="IPR002104">
    <property type="entry name" value="Integrase_catalytic"/>
</dbReference>
<dbReference type="InterPro" id="IPR010998">
    <property type="entry name" value="Integrase_recombinase_N"/>
</dbReference>
<dbReference type="Gene3D" id="1.10.150.130">
    <property type="match status" value="1"/>
</dbReference>
<dbReference type="InterPro" id="IPR050090">
    <property type="entry name" value="Tyrosine_recombinase_XerCD"/>
</dbReference>
<evidence type="ECO:0000313" key="6">
    <source>
        <dbReference type="Proteomes" id="UP001216510"/>
    </source>
</evidence>
<reference evidence="5 6" key="1">
    <citation type="submission" date="2023-02" db="EMBL/GenBank/DDBJ databases">
        <title>Gemone sequence of Telluria chitinolytica ACM 3522T.</title>
        <authorList>
            <person name="Frediansyah A."/>
            <person name="Miess H."/>
            <person name="Gross H."/>
        </authorList>
    </citation>
    <scope>NUCLEOTIDE SEQUENCE [LARGE SCALE GENOMIC DNA]</scope>
    <source>
        <strain evidence="5 6">ACM 3522</strain>
    </source>
</reference>
<dbReference type="Pfam" id="PF00589">
    <property type="entry name" value="Phage_integrase"/>
    <property type="match status" value="1"/>
</dbReference>
<evidence type="ECO:0000313" key="5">
    <source>
        <dbReference type="EMBL" id="WEF34847.1"/>
    </source>
</evidence>
<accession>A0ABY8BFZ8</accession>
<keyword evidence="2" id="KW-0238">DNA-binding</keyword>
<dbReference type="CDD" id="cd00796">
    <property type="entry name" value="INT_Rci_Hp1_C"/>
    <property type="match status" value="1"/>
</dbReference>
<keyword evidence="1" id="KW-0229">DNA integration</keyword>
<dbReference type="RefSeq" id="WP_277417518.1">
    <property type="nucleotide sequence ID" value="NZ_CP119083.1"/>
</dbReference>
<evidence type="ECO:0000259" key="4">
    <source>
        <dbReference type="PROSITE" id="PS51898"/>
    </source>
</evidence>